<evidence type="ECO:0000313" key="5">
    <source>
        <dbReference type="Proteomes" id="UP000228596"/>
    </source>
</evidence>
<comment type="caution">
    <text evidence="4">The sequence shown here is derived from an EMBL/GenBank/DDBJ whole genome shotgun (WGS) entry which is preliminary data.</text>
</comment>
<protein>
    <recommendedName>
        <fullName evidence="6">Bacterial Ig-like domain-containing protein</fullName>
    </recommendedName>
</protein>
<evidence type="ECO:0008006" key="6">
    <source>
        <dbReference type="Google" id="ProtNLM"/>
    </source>
</evidence>
<keyword evidence="2" id="KW-0472">Membrane</keyword>
<feature type="region of interest" description="Disordered" evidence="1">
    <location>
        <begin position="466"/>
        <end position="499"/>
    </location>
</feature>
<accession>A0A2M6WXK8</accession>
<feature type="transmembrane region" description="Helical" evidence="2">
    <location>
        <begin position="420"/>
        <end position="442"/>
    </location>
</feature>
<proteinExistence type="predicted"/>
<sequence length="499" mass="54779">MHKVHKIKKTVNKFIITIASVAVVISAGFGPSWAKAADPDLIFKEAQFSATGGKVVKGYINQTNTGFRVVVDPEADLTQMSVDKNLSIILINGEVLDSNVMIGDDGNLVVFEYPAIPASANPLKEVFQEGINEIKITLNFIENDVIPPQPDPQGSLEEGQSVNPISEARDDDTISTEYFAVLLVADFISPSATILSPVNGKTYKDQVTLSYLLGEKNLITRVYLDDKLTQFTNKDILKDLTQGGHILALEVTDLAGNQSRIISNFTIDKSVTFEASCFPEDGTVFTQGDTFEVKGTADSFARIIIEIAGKRFEGSADSNGAWSILVDTTDLPVGGWEVYVTAIDQFGNESTRTLITNIKVEGKEIKLAYNTNAAPTIEADVTAPKISEVQLQQLQQDKEEVALPIQIRATSDEKETGTNWSAWIILLAIIVLASGLSTLGYYGYEWFYGGQEGVVVREHKTIKSISRESHDDEVEKITDARNQTDKTSEDDERPPTLRW</sequence>
<dbReference type="InterPro" id="IPR013783">
    <property type="entry name" value="Ig-like_fold"/>
</dbReference>
<keyword evidence="2" id="KW-1133">Transmembrane helix</keyword>
<evidence type="ECO:0000256" key="1">
    <source>
        <dbReference type="SAM" id="MobiDB-lite"/>
    </source>
</evidence>
<gene>
    <name evidence="4" type="ORF">COT77_01135</name>
</gene>
<evidence type="ECO:0000256" key="3">
    <source>
        <dbReference type="SAM" id="SignalP"/>
    </source>
</evidence>
<dbReference type="Gene3D" id="2.60.40.10">
    <property type="entry name" value="Immunoglobulins"/>
    <property type="match status" value="1"/>
</dbReference>
<evidence type="ECO:0000313" key="4">
    <source>
        <dbReference type="EMBL" id="PIT97476.1"/>
    </source>
</evidence>
<keyword evidence="3" id="KW-0732">Signal</keyword>
<feature type="compositionally biased region" description="Basic and acidic residues" evidence="1">
    <location>
        <begin position="466"/>
        <end position="487"/>
    </location>
</feature>
<dbReference type="AlphaFoldDB" id="A0A2M6WXK8"/>
<feature type="region of interest" description="Disordered" evidence="1">
    <location>
        <begin position="147"/>
        <end position="167"/>
    </location>
</feature>
<organism evidence="4 5">
    <name type="scientific">Candidatus Berkelbacteria bacterium CG10_big_fil_rev_8_21_14_0_10_41_12</name>
    <dbReference type="NCBI Taxonomy" id="1974513"/>
    <lineage>
        <taxon>Bacteria</taxon>
        <taxon>Candidatus Berkelbacteria</taxon>
    </lineage>
</organism>
<keyword evidence="2" id="KW-0812">Transmembrane</keyword>
<evidence type="ECO:0000256" key="2">
    <source>
        <dbReference type="SAM" id="Phobius"/>
    </source>
</evidence>
<name>A0A2M6WXK8_9BACT</name>
<dbReference type="EMBL" id="PEZV01000008">
    <property type="protein sequence ID" value="PIT97476.1"/>
    <property type="molecule type" value="Genomic_DNA"/>
</dbReference>
<feature type="chain" id="PRO_5014960722" description="Bacterial Ig-like domain-containing protein" evidence="3">
    <location>
        <begin position="37"/>
        <end position="499"/>
    </location>
</feature>
<reference evidence="5" key="1">
    <citation type="submission" date="2017-09" db="EMBL/GenBank/DDBJ databases">
        <title>Depth-based differentiation of microbial function through sediment-hosted aquifers and enrichment of novel symbionts in the deep terrestrial subsurface.</title>
        <authorList>
            <person name="Probst A.J."/>
            <person name="Ladd B."/>
            <person name="Jarett J.K."/>
            <person name="Geller-Mcgrath D.E."/>
            <person name="Sieber C.M.K."/>
            <person name="Emerson J.B."/>
            <person name="Anantharaman K."/>
            <person name="Thomas B.C."/>
            <person name="Malmstrom R."/>
            <person name="Stieglmeier M."/>
            <person name="Klingl A."/>
            <person name="Woyke T."/>
            <person name="Ryan C.M."/>
            <person name="Banfield J.F."/>
        </authorList>
    </citation>
    <scope>NUCLEOTIDE SEQUENCE [LARGE SCALE GENOMIC DNA]</scope>
</reference>
<dbReference type="Proteomes" id="UP000228596">
    <property type="component" value="Unassembled WGS sequence"/>
</dbReference>
<feature type="signal peptide" evidence="3">
    <location>
        <begin position="1"/>
        <end position="36"/>
    </location>
</feature>